<evidence type="ECO:0000256" key="1">
    <source>
        <dbReference type="SAM" id="Phobius"/>
    </source>
</evidence>
<sequence>MADGPASCRIASYSRSPTLASFNMALTCGDCCCPKDCVSEECGCKCGESMVSIGAFFVIAAAAFWLVGFLCGWNGPDTMFQDGLTYHSFNMFWFYLGFATAAFGAVYALYARGKEAFARELPEAKEEESKDASAPQAAPTPYVMLAAVLAWSTLGNLQKNGTINSGYADIWPKGAASAGELRSANHPEATASFYVSEK</sequence>
<reference evidence="2 3" key="1">
    <citation type="submission" date="2016-02" db="EMBL/GenBank/DDBJ databases">
        <title>Genome analysis of coral dinoflagellate symbionts highlights evolutionary adaptations to a symbiotic lifestyle.</title>
        <authorList>
            <person name="Aranda M."/>
            <person name="Li Y."/>
            <person name="Liew Y.J."/>
            <person name="Baumgarten S."/>
            <person name="Simakov O."/>
            <person name="Wilson M."/>
            <person name="Piel J."/>
            <person name="Ashoor H."/>
            <person name="Bougouffa S."/>
            <person name="Bajic V.B."/>
            <person name="Ryu T."/>
            <person name="Ravasi T."/>
            <person name="Bayer T."/>
            <person name="Micklem G."/>
            <person name="Kim H."/>
            <person name="Bhak J."/>
            <person name="Lajeunesse T.C."/>
            <person name="Voolstra C.R."/>
        </authorList>
    </citation>
    <scope>NUCLEOTIDE SEQUENCE [LARGE SCALE GENOMIC DNA]</scope>
    <source>
        <strain evidence="2 3">CCMP2467</strain>
    </source>
</reference>
<evidence type="ECO:0000313" key="3">
    <source>
        <dbReference type="Proteomes" id="UP000186817"/>
    </source>
</evidence>
<comment type="caution">
    <text evidence="2">The sequence shown here is derived from an EMBL/GenBank/DDBJ whole genome shotgun (WGS) entry which is preliminary data.</text>
</comment>
<feature type="transmembrane region" description="Helical" evidence="1">
    <location>
        <begin position="53"/>
        <end position="72"/>
    </location>
</feature>
<dbReference type="EMBL" id="LSRX01000140">
    <property type="protein sequence ID" value="OLQ07361.1"/>
    <property type="molecule type" value="Genomic_DNA"/>
</dbReference>
<keyword evidence="3" id="KW-1185">Reference proteome</keyword>
<protein>
    <submittedName>
        <fullName evidence="2">Uncharacterized protein</fullName>
    </submittedName>
</protein>
<evidence type="ECO:0000313" key="2">
    <source>
        <dbReference type="EMBL" id="OLQ07361.1"/>
    </source>
</evidence>
<name>A0A1Q9EJ33_SYMMI</name>
<keyword evidence="1" id="KW-0472">Membrane</keyword>
<feature type="transmembrane region" description="Helical" evidence="1">
    <location>
        <begin position="92"/>
        <end position="110"/>
    </location>
</feature>
<accession>A0A1Q9EJ33</accession>
<proteinExistence type="predicted"/>
<organism evidence="2 3">
    <name type="scientific">Symbiodinium microadriaticum</name>
    <name type="common">Dinoflagellate</name>
    <name type="synonym">Zooxanthella microadriatica</name>
    <dbReference type="NCBI Taxonomy" id="2951"/>
    <lineage>
        <taxon>Eukaryota</taxon>
        <taxon>Sar</taxon>
        <taxon>Alveolata</taxon>
        <taxon>Dinophyceae</taxon>
        <taxon>Suessiales</taxon>
        <taxon>Symbiodiniaceae</taxon>
        <taxon>Symbiodinium</taxon>
    </lineage>
</organism>
<keyword evidence="1" id="KW-1133">Transmembrane helix</keyword>
<dbReference type="OrthoDB" id="10510267at2759"/>
<dbReference type="AlphaFoldDB" id="A0A1Q9EJ33"/>
<keyword evidence="1" id="KW-0812">Transmembrane</keyword>
<dbReference type="Proteomes" id="UP000186817">
    <property type="component" value="Unassembled WGS sequence"/>
</dbReference>
<gene>
    <name evidence="2" type="ORF">AK812_SmicGene9210</name>
</gene>